<name>A0A090S5J2_9VIBR</name>
<protein>
    <submittedName>
        <fullName evidence="1">Uncharacterized protein</fullName>
    </submittedName>
</protein>
<dbReference type="AlphaFoldDB" id="A0A090S5J2"/>
<evidence type="ECO:0000313" key="2">
    <source>
        <dbReference type="Proteomes" id="UP000029228"/>
    </source>
</evidence>
<accession>A0A090S5J2</accession>
<dbReference type="STRING" id="990268.JCM19235_1271"/>
<reference evidence="1 2" key="1">
    <citation type="submission" date="2014-09" db="EMBL/GenBank/DDBJ databases">
        <title>Vibrio maritimus JCM 19235. (C45) whole genome shotgun sequence.</title>
        <authorList>
            <person name="Sawabe T."/>
            <person name="Meirelles P."/>
            <person name="Nakanishi M."/>
            <person name="Sayaka M."/>
            <person name="Hattori M."/>
            <person name="Ohkuma M."/>
        </authorList>
    </citation>
    <scope>NUCLEOTIDE SEQUENCE [LARGE SCALE GENOMIC DNA]</scope>
    <source>
        <strain evidence="2">JCM19235</strain>
    </source>
</reference>
<proteinExistence type="predicted"/>
<keyword evidence="2" id="KW-1185">Reference proteome</keyword>
<dbReference type="EMBL" id="BBMR01000017">
    <property type="protein sequence ID" value="GAL22970.1"/>
    <property type="molecule type" value="Genomic_DNA"/>
</dbReference>
<dbReference type="Proteomes" id="UP000029228">
    <property type="component" value="Unassembled WGS sequence"/>
</dbReference>
<comment type="caution">
    <text evidence="1">The sequence shown here is derived from an EMBL/GenBank/DDBJ whole genome shotgun (WGS) entry which is preliminary data.</text>
</comment>
<evidence type="ECO:0000313" key="1">
    <source>
        <dbReference type="EMBL" id="GAL22970.1"/>
    </source>
</evidence>
<organism evidence="1 2">
    <name type="scientific">Vibrio maritimus</name>
    <dbReference type="NCBI Taxonomy" id="990268"/>
    <lineage>
        <taxon>Bacteria</taxon>
        <taxon>Pseudomonadati</taxon>
        <taxon>Pseudomonadota</taxon>
        <taxon>Gammaproteobacteria</taxon>
        <taxon>Vibrionales</taxon>
        <taxon>Vibrionaceae</taxon>
        <taxon>Vibrio</taxon>
    </lineage>
</organism>
<sequence>MKYVVLSFATPDTKLGAIISKASKVLGRSMILATTPDSDMNMAFYSSASGHKEIYSENAIPDQGFPVYVNPTFGNLRKMAMKDVKGFLKLSSDKKALAYSTLACLYGLSGKEFINPYVVTKFVVTYSDPSSPKHDDQQFCIGIAKGLGFKVIDLAEKRGRTAFGKVLQKLSANEQETTHDRTRRKQLQT</sequence>
<gene>
    <name evidence="1" type="ORF">JCM19235_1271</name>
</gene>